<feature type="transmembrane region" description="Helical" evidence="4">
    <location>
        <begin position="446"/>
        <end position="469"/>
    </location>
</feature>
<evidence type="ECO:0000256" key="3">
    <source>
        <dbReference type="RuleBase" id="RU004439"/>
    </source>
</evidence>
<dbReference type="AlphaFoldDB" id="A0A7J6C0P3"/>
<keyword evidence="7" id="KW-1185">Reference proteome</keyword>
<dbReference type="Gene3D" id="3.30.500.10">
    <property type="entry name" value="MHC class I-like antigen recognition-like"/>
    <property type="match status" value="1"/>
</dbReference>
<feature type="domain" description="Ig-like" evidence="5">
    <location>
        <begin position="881"/>
        <end position="986"/>
    </location>
</feature>
<accession>A0A7J6C0P3</accession>
<dbReference type="Pfam" id="PF07654">
    <property type="entry name" value="C1-set"/>
    <property type="match status" value="1"/>
</dbReference>
<evidence type="ECO:0000256" key="1">
    <source>
        <dbReference type="ARBA" id="ARBA00023180"/>
    </source>
</evidence>
<keyword evidence="1" id="KW-0325">Glycoprotein</keyword>
<keyword evidence="4" id="KW-1133">Transmembrane helix</keyword>
<dbReference type="PROSITE" id="PS00290">
    <property type="entry name" value="IG_MHC"/>
    <property type="match status" value="1"/>
</dbReference>
<dbReference type="InterPro" id="IPR013106">
    <property type="entry name" value="Ig_V-set"/>
</dbReference>
<dbReference type="PANTHER" id="PTHR16675">
    <property type="entry name" value="MHC CLASS I-RELATED"/>
    <property type="match status" value="1"/>
</dbReference>
<dbReference type="Gene3D" id="2.60.40.10">
    <property type="entry name" value="Immunoglobulins"/>
    <property type="match status" value="7"/>
</dbReference>
<dbReference type="Proteomes" id="UP000579812">
    <property type="component" value="Unassembled WGS sequence"/>
</dbReference>
<dbReference type="InterPro" id="IPR003597">
    <property type="entry name" value="Ig_C1-set"/>
</dbReference>
<reference evidence="6 7" key="1">
    <citation type="submission" date="2020-04" db="EMBL/GenBank/DDBJ databases">
        <title>Chromosome-level genome assembly of a cyprinid fish Onychostoma macrolepis by integration of Nanopore Sequencing, Bionano and Hi-C technology.</title>
        <authorList>
            <person name="Wang D."/>
        </authorList>
    </citation>
    <scope>NUCLEOTIDE SEQUENCE [LARGE SCALE GENOMIC DNA]</scope>
    <source>
        <strain evidence="6">SWU-2019</strain>
        <tissue evidence="6">Muscle</tissue>
    </source>
</reference>
<gene>
    <name evidence="6" type="ORF">G5714_019012</name>
</gene>
<dbReference type="FunFam" id="3.30.500.10:FF:000001">
    <property type="entry name" value="H-2 class I histocompatibility antigen, alpha chain"/>
    <property type="match status" value="1"/>
</dbReference>
<keyword evidence="4" id="KW-0812">Transmembrane</keyword>
<dbReference type="InterPro" id="IPR001039">
    <property type="entry name" value="MHC_I_a_a1/a2"/>
</dbReference>
<dbReference type="InterPro" id="IPR037055">
    <property type="entry name" value="MHC_I-like_Ag-recog_sf"/>
</dbReference>
<keyword evidence="2" id="KW-0393">Immunoglobulin domain</keyword>
<name>A0A7J6C0P3_9TELE</name>
<comment type="similarity">
    <text evidence="3">Belongs to the MHC class I family.</text>
</comment>
<dbReference type="SMART" id="SM00407">
    <property type="entry name" value="IGc1"/>
    <property type="match status" value="1"/>
</dbReference>
<feature type="domain" description="Ig-like" evidence="5">
    <location>
        <begin position="167"/>
        <end position="272"/>
    </location>
</feature>
<evidence type="ECO:0000256" key="4">
    <source>
        <dbReference type="SAM" id="Phobius"/>
    </source>
</evidence>
<dbReference type="CDD" id="cd07698">
    <property type="entry name" value="IgC1_MHC_I_alpha3"/>
    <property type="match status" value="1"/>
</dbReference>
<proteinExistence type="inferred from homology"/>
<dbReference type="GO" id="GO:0005615">
    <property type="term" value="C:extracellular space"/>
    <property type="evidence" value="ECO:0007669"/>
    <property type="project" value="TreeGrafter"/>
</dbReference>
<dbReference type="InterPro" id="IPR036179">
    <property type="entry name" value="Ig-like_dom_sf"/>
</dbReference>
<dbReference type="InterPro" id="IPR007110">
    <property type="entry name" value="Ig-like_dom"/>
</dbReference>
<protein>
    <recommendedName>
        <fullName evidence="5">Ig-like domain-containing protein</fullName>
    </recommendedName>
</protein>
<dbReference type="PRINTS" id="PR01638">
    <property type="entry name" value="MHCCLASSI"/>
</dbReference>
<dbReference type="InterPro" id="IPR013783">
    <property type="entry name" value="Ig-like_fold"/>
</dbReference>
<dbReference type="InterPro" id="IPR011162">
    <property type="entry name" value="MHC_I/II-like_Ag-recog"/>
</dbReference>
<feature type="domain" description="Ig-like" evidence="5">
    <location>
        <begin position="653"/>
        <end position="726"/>
    </location>
</feature>
<dbReference type="Pfam" id="PF07686">
    <property type="entry name" value="V-set"/>
    <property type="match status" value="2"/>
</dbReference>
<dbReference type="SMART" id="SM00409">
    <property type="entry name" value="IG"/>
    <property type="match status" value="4"/>
</dbReference>
<dbReference type="GO" id="GO:0009897">
    <property type="term" value="C:external side of plasma membrane"/>
    <property type="evidence" value="ECO:0007669"/>
    <property type="project" value="TreeGrafter"/>
</dbReference>
<dbReference type="GO" id="GO:0006955">
    <property type="term" value="P:immune response"/>
    <property type="evidence" value="ECO:0007669"/>
    <property type="project" value="TreeGrafter"/>
</dbReference>
<dbReference type="InterPro" id="IPR003599">
    <property type="entry name" value="Ig_sub"/>
</dbReference>
<dbReference type="SUPFAM" id="SSF54452">
    <property type="entry name" value="MHC antigen-recognition domain"/>
    <property type="match status" value="1"/>
</dbReference>
<keyword evidence="4" id="KW-0472">Membrane</keyword>
<dbReference type="PANTHER" id="PTHR16675:SF237">
    <property type="entry name" value="MHC CLASS I ANTIGEN TRANSCRIPT VARIANT 1-RELATED"/>
    <property type="match status" value="1"/>
</dbReference>
<feature type="transmembrane region" description="Helical" evidence="4">
    <location>
        <begin position="407"/>
        <end position="425"/>
    </location>
</feature>
<evidence type="ECO:0000259" key="5">
    <source>
        <dbReference type="PROSITE" id="PS50835"/>
    </source>
</evidence>
<dbReference type="InterPro" id="IPR050208">
    <property type="entry name" value="MHC_class-I_related"/>
</dbReference>
<feature type="domain" description="Ig-like" evidence="5">
    <location>
        <begin position="291"/>
        <end position="394"/>
    </location>
</feature>
<dbReference type="CDD" id="cd00098">
    <property type="entry name" value="IgC1"/>
    <property type="match status" value="2"/>
</dbReference>
<evidence type="ECO:0000313" key="6">
    <source>
        <dbReference type="EMBL" id="KAF4100816.1"/>
    </source>
</evidence>
<sequence length="1157" mass="126643">MSEISTIYEISIIVCTLFFGASGSVCPVLECWFVQEKPGHGGGFSAPMSQEKSLMFIRTEAFSEESLSELHPPADISSSRIYYVTDPAGTFCSAALNPAKGSVNKPKCEINPFMPHASMVRWTSALTDSAQSPVYLQADWFSVAAQGLDEQLTLSNIMRAPSASKEPQVILSVSSKTPVVRSRLGEPVLLDCGFWVDPSSPVHGCGFSVEWRYQFRGEGRLVLAYDGKNDRFAETSETGADIDITGLYETGNASLVLEESRVRHSGTYICTVYLPHLLAQVAVDLEIVEPPSLSIYPSPLPLLVPGQVLLVQCEASGFAPHTLDLSWEFSGADGTSRSLGQGSVTGHRQASDGTFSQSSRLELDSGKLGLGRGGDVTCVAKHEGGTRRAAATLNVIGVSAPSIEDSMAMVAVALVLYGMMKFLFWTFSSSEYYIKSKSQENSRMQLVVMLLLVGAHLAFAGTHSLRYFYTGVSGDIDFPEFTAVGLVDVEQFMYFDSNTMKAVPKTEWIRQNEGADYWTRETQTDINQHRLFKNNIQVAKGRFNQSTGVHTVQQMYGCEWDDQTGATNAFHQFGYDGEDFLFLDLKELRWISPVQQGVITTHKWNNDRAVLESNRHYFSTVCIESLKKYVQYGKSSLKKTVSPQVSLLQKSSSCHATGFYPSGVTITWMRNGQEHHEDVEVGELLPNEDGTFQKTSTIRVAPDEWKKNEYSCVVEHQGKTIRKILTEKEIRTNNVSGSVCPVLECWFVQEKPGHGGGFSAPMSQEKSLMFIRTEAFSEESLSELHPPADISPSRIYYVTDPAGTFCSAALNPAKGSVNKPKCEINPFMPHASMVRWTSALTDSAQSPVYLQADWFSVAAQGLDEQLTLSNIMRAPSASKEPQVILSVSSKTPVVRSRLGEPVLLDCGFWVDPSSPVHGSGFSIEWRYQFRGEGRLVLAYDGKNDRFAETSETGADIDITGLYETGNASLVLEESRVRHSGTYICTVYLPHLLAQVAVDLEIVEPPSLSIYPSPLPLLVPGQVLLVQCEASGFAPHTLDLSWEFSGADGTSRSLGQGSVTGHRQASDGTFSQSSRLELDSGKLGLGRGGDVTCVAKHEGGTRRAAATLNVIGVSAPSIEDSMAMVAVALVLYGMMKFLFWTFSSSDSSDSELKDKKKK</sequence>
<dbReference type="InterPro" id="IPR011161">
    <property type="entry name" value="MHC_I-like_Ag-recog"/>
</dbReference>
<dbReference type="SUPFAM" id="SSF48726">
    <property type="entry name" value="Immunoglobulin"/>
    <property type="match status" value="5"/>
</dbReference>
<evidence type="ECO:0000256" key="2">
    <source>
        <dbReference type="ARBA" id="ARBA00023319"/>
    </source>
</evidence>
<dbReference type="Pfam" id="PF00129">
    <property type="entry name" value="MHC_I"/>
    <property type="match status" value="1"/>
</dbReference>
<dbReference type="InterPro" id="IPR003006">
    <property type="entry name" value="Ig/MHC_CS"/>
</dbReference>
<organism evidence="6 7">
    <name type="scientific">Onychostoma macrolepis</name>
    <dbReference type="NCBI Taxonomy" id="369639"/>
    <lineage>
        <taxon>Eukaryota</taxon>
        <taxon>Metazoa</taxon>
        <taxon>Chordata</taxon>
        <taxon>Craniata</taxon>
        <taxon>Vertebrata</taxon>
        <taxon>Euteleostomi</taxon>
        <taxon>Actinopterygii</taxon>
        <taxon>Neopterygii</taxon>
        <taxon>Teleostei</taxon>
        <taxon>Ostariophysi</taxon>
        <taxon>Cypriniformes</taxon>
        <taxon>Cyprinidae</taxon>
        <taxon>Acrossocheilinae</taxon>
        <taxon>Onychostoma</taxon>
    </lineage>
</organism>
<dbReference type="PROSITE" id="PS50835">
    <property type="entry name" value="IG_LIKE"/>
    <property type="match status" value="5"/>
</dbReference>
<comment type="caution">
    <text evidence="6">The sequence shown here is derived from an EMBL/GenBank/DDBJ whole genome shotgun (WGS) entry which is preliminary data.</text>
</comment>
<evidence type="ECO:0000313" key="7">
    <source>
        <dbReference type="Proteomes" id="UP000579812"/>
    </source>
</evidence>
<feature type="domain" description="Ig-like" evidence="5">
    <location>
        <begin position="1005"/>
        <end position="1108"/>
    </location>
</feature>
<dbReference type="EMBL" id="JAAMOB010000019">
    <property type="protein sequence ID" value="KAF4100816.1"/>
    <property type="molecule type" value="Genomic_DNA"/>
</dbReference>